<dbReference type="InterPro" id="IPR002259">
    <property type="entry name" value="Eqnu_transpt"/>
</dbReference>
<accession>A0A8J2SWH1</accession>
<feature type="transmembrane region" description="Helical" evidence="7">
    <location>
        <begin position="12"/>
        <end position="33"/>
    </location>
</feature>
<feature type="transmembrane region" description="Helical" evidence="7">
    <location>
        <begin position="392"/>
        <end position="415"/>
    </location>
</feature>
<evidence type="ECO:0000256" key="7">
    <source>
        <dbReference type="SAM" id="Phobius"/>
    </source>
</evidence>
<feature type="transmembrane region" description="Helical" evidence="7">
    <location>
        <begin position="45"/>
        <end position="66"/>
    </location>
</feature>
<keyword evidence="4 7" id="KW-0812">Transmembrane</keyword>
<evidence type="ECO:0000256" key="5">
    <source>
        <dbReference type="ARBA" id="ARBA00022989"/>
    </source>
</evidence>
<keyword evidence="9" id="KW-1185">Reference proteome</keyword>
<evidence type="ECO:0000256" key="4">
    <source>
        <dbReference type="ARBA" id="ARBA00022692"/>
    </source>
</evidence>
<evidence type="ECO:0000256" key="1">
    <source>
        <dbReference type="ARBA" id="ARBA00004141"/>
    </source>
</evidence>
<organism evidence="8 9">
    <name type="scientific">Pelagomonas calceolata</name>
    <dbReference type="NCBI Taxonomy" id="35677"/>
    <lineage>
        <taxon>Eukaryota</taxon>
        <taxon>Sar</taxon>
        <taxon>Stramenopiles</taxon>
        <taxon>Ochrophyta</taxon>
        <taxon>Pelagophyceae</taxon>
        <taxon>Pelagomonadales</taxon>
        <taxon>Pelagomonadaceae</taxon>
        <taxon>Pelagomonas</taxon>
    </lineage>
</organism>
<dbReference type="Pfam" id="PF01733">
    <property type="entry name" value="Nucleoside_tran"/>
    <property type="match status" value="1"/>
</dbReference>
<evidence type="ECO:0000313" key="8">
    <source>
        <dbReference type="EMBL" id="CAH0374209.1"/>
    </source>
</evidence>
<feature type="transmembrane region" description="Helical" evidence="7">
    <location>
        <begin position="184"/>
        <end position="204"/>
    </location>
</feature>
<feature type="transmembrane region" description="Helical" evidence="7">
    <location>
        <begin position="145"/>
        <end position="164"/>
    </location>
</feature>
<sequence length="417" mass="43714">MTLRDKLPELCVMLIGMAALFAWNAVITIPTYWRQRFCGSPLARYHESAFSLAYQAAALVVAAWAPKLSRRISVRRRIVPTTYCLGVIFVLFALLAVWADAPRDSVFAPATVIGVALCGGLSQLLCSATYGVCAALRDNFTAANMAGQGLAGVAPALAVVLVALSSSGTPDEACVAPHIDKAAVIYFVASALLFGAAVAAFGVLERSTRYIASGLNEAMVVTEEDEEEAEVNLDTPLVENDGDITQVCRSIALPALSVFLVFTCTLSVFPALTSLTRAPSNANALHKRLFVPLLFLEFNALDTIGRASAACFEAPSSRTLVLLSSLRFAFVPCFIFDDIEKGPSGPAVLQTTAAPFLLMAPFALSNGLLAALALTAAPPLVAASDRELAGNLMGLFLVLGLSCGSLLSFGLVAAATG</sequence>
<dbReference type="GO" id="GO:0015205">
    <property type="term" value="F:nucleobase transmembrane transporter activity"/>
    <property type="evidence" value="ECO:0007669"/>
    <property type="project" value="TreeGrafter"/>
</dbReference>
<dbReference type="Proteomes" id="UP000789595">
    <property type="component" value="Unassembled WGS sequence"/>
</dbReference>
<comment type="caution">
    <text evidence="8">The sequence shown here is derived from an EMBL/GenBank/DDBJ whole genome shotgun (WGS) entry which is preliminary data.</text>
</comment>
<dbReference type="EMBL" id="CAKKNE010000004">
    <property type="protein sequence ID" value="CAH0374209.1"/>
    <property type="molecule type" value="Genomic_DNA"/>
</dbReference>
<dbReference type="PIRSF" id="PIRSF016379">
    <property type="entry name" value="ENT"/>
    <property type="match status" value="1"/>
</dbReference>
<dbReference type="PRINTS" id="PR01130">
    <property type="entry name" value="DERENTRNSPRT"/>
</dbReference>
<comment type="subcellular location">
    <subcellularLocation>
        <location evidence="1">Membrane</location>
        <topology evidence="1">Multi-pass membrane protein</topology>
    </subcellularLocation>
</comment>
<dbReference type="PANTHER" id="PTHR10332:SF88">
    <property type="entry name" value="EQUILIBRATIVE NUCLEOSIDE TRANSPORTER 1, ISOFORM A"/>
    <property type="match status" value="1"/>
</dbReference>
<keyword evidence="6 7" id="KW-0472">Membrane</keyword>
<keyword evidence="3" id="KW-0813">Transport</keyword>
<name>A0A8J2SWH1_9STRA</name>
<dbReference type="AlphaFoldDB" id="A0A8J2SWH1"/>
<evidence type="ECO:0000256" key="3">
    <source>
        <dbReference type="ARBA" id="ARBA00022448"/>
    </source>
</evidence>
<dbReference type="GO" id="GO:0005886">
    <property type="term" value="C:plasma membrane"/>
    <property type="evidence" value="ECO:0007669"/>
    <property type="project" value="TreeGrafter"/>
</dbReference>
<proteinExistence type="inferred from homology"/>
<evidence type="ECO:0000313" key="9">
    <source>
        <dbReference type="Proteomes" id="UP000789595"/>
    </source>
</evidence>
<keyword evidence="5 7" id="KW-1133">Transmembrane helix</keyword>
<gene>
    <name evidence="8" type="ORF">PECAL_4P14800</name>
</gene>
<evidence type="ECO:0000256" key="6">
    <source>
        <dbReference type="ARBA" id="ARBA00023136"/>
    </source>
</evidence>
<comment type="similarity">
    <text evidence="2">Belongs to the SLC29A/ENT transporter (TC 2.A.57) family.</text>
</comment>
<protein>
    <submittedName>
        <fullName evidence="8">Uncharacterized protein</fullName>
    </submittedName>
</protein>
<reference evidence="8" key="1">
    <citation type="submission" date="2021-11" db="EMBL/GenBank/DDBJ databases">
        <authorList>
            <consortium name="Genoscope - CEA"/>
            <person name="William W."/>
        </authorList>
    </citation>
    <scope>NUCLEOTIDE SEQUENCE</scope>
</reference>
<dbReference type="OrthoDB" id="10261753at2759"/>
<dbReference type="PANTHER" id="PTHR10332">
    <property type="entry name" value="EQUILIBRATIVE NUCLEOSIDE TRANSPORTER"/>
    <property type="match status" value="1"/>
</dbReference>
<feature type="transmembrane region" description="Helical" evidence="7">
    <location>
        <begin position="111"/>
        <end position="133"/>
    </location>
</feature>
<feature type="transmembrane region" description="Helical" evidence="7">
    <location>
        <begin position="356"/>
        <end position="380"/>
    </location>
</feature>
<evidence type="ECO:0000256" key="2">
    <source>
        <dbReference type="ARBA" id="ARBA00007965"/>
    </source>
</evidence>
<feature type="transmembrane region" description="Helical" evidence="7">
    <location>
        <begin position="251"/>
        <end position="269"/>
    </location>
</feature>
<feature type="transmembrane region" description="Helical" evidence="7">
    <location>
        <begin position="78"/>
        <end position="99"/>
    </location>
</feature>
<dbReference type="GO" id="GO:0034257">
    <property type="term" value="F:nicotinamide riboside transmembrane transporter activity"/>
    <property type="evidence" value="ECO:0007669"/>
    <property type="project" value="TreeGrafter"/>
</dbReference>